<dbReference type="SUPFAM" id="SSF47113">
    <property type="entry name" value="Histone-fold"/>
    <property type="match status" value="1"/>
</dbReference>
<sequence>MLQSPTSSKPSTPSRSSTSASREKESLKKRSLRKERKKMEKGAEMKGKRTRKKKRQARQMEHYAAHISRVMKQIHSKTEISTGGMAIMNSFVNDLFHRIAGEASHLVHYSNRSTIGEREIQTAVRLILPGDLAKYAIVEGNKAIKRFMTSK</sequence>
<organism evidence="4 5">
    <name type="scientific">Litomosoides sigmodontis</name>
    <name type="common">Filarial nematode worm</name>
    <dbReference type="NCBI Taxonomy" id="42156"/>
    <lineage>
        <taxon>Eukaryota</taxon>
        <taxon>Metazoa</taxon>
        <taxon>Ecdysozoa</taxon>
        <taxon>Nematoda</taxon>
        <taxon>Chromadorea</taxon>
        <taxon>Rhabditida</taxon>
        <taxon>Spirurina</taxon>
        <taxon>Spiruromorpha</taxon>
        <taxon>Filarioidea</taxon>
        <taxon>Onchocercidae</taxon>
        <taxon>Litomosoides</taxon>
    </lineage>
</organism>
<reference evidence="4 5" key="1">
    <citation type="submission" date="2018-08" db="EMBL/GenBank/DDBJ databases">
        <authorList>
            <person name="Laetsch R D."/>
            <person name="Stevens L."/>
            <person name="Kumar S."/>
            <person name="Blaxter L. M."/>
        </authorList>
    </citation>
    <scope>NUCLEOTIDE SEQUENCE [LARGE SCALE GENOMIC DNA]</scope>
</reference>
<dbReference type="Proteomes" id="UP000277928">
    <property type="component" value="Unassembled WGS sequence"/>
</dbReference>
<name>A0A3P7JLU1_LITSI</name>
<dbReference type="FunFam" id="1.10.20.10:FF:000043">
    <property type="entry name" value="Histone H2B"/>
    <property type="match status" value="1"/>
</dbReference>
<dbReference type="InterPro" id="IPR007125">
    <property type="entry name" value="H2A/H2B/H3"/>
</dbReference>
<comment type="similarity">
    <text evidence="1">Belongs to the histone H2B family.</text>
</comment>
<evidence type="ECO:0000313" key="4">
    <source>
        <dbReference type="EMBL" id="VDM92033.1"/>
    </source>
</evidence>
<dbReference type="PANTHER" id="PTHR23428">
    <property type="entry name" value="HISTONE H2B"/>
    <property type="match status" value="1"/>
</dbReference>
<dbReference type="PRINTS" id="PR00621">
    <property type="entry name" value="HISTONEH2B"/>
</dbReference>
<feature type="compositionally biased region" description="Basic residues" evidence="2">
    <location>
        <begin position="48"/>
        <end position="57"/>
    </location>
</feature>
<proteinExistence type="inferred from homology"/>
<dbReference type="OMA" id="SENYHRY"/>
<dbReference type="STRING" id="42156.A0A3P7JLU1"/>
<dbReference type="OrthoDB" id="5807605at2759"/>
<evidence type="ECO:0000313" key="5">
    <source>
        <dbReference type="Proteomes" id="UP000277928"/>
    </source>
</evidence>
<dbReference type="CDD" id="cd22910">
    <property type="entry name" value="HFD_H2B"/>
    <property type="match status" value="1"/>
</dbReference>
<dbReference type="GO" id="GO:0030527">
    <property type="term" value="F:structural constituent of chromatin"/>
    <property type="evidence" value="ECO:0007669"/>
    <property type="project" value="InterPro"/>
</dbReference>
<feature type="region of interest" description="Disordered" evidence="2">
    <location>
        <begin position="1"/>
        <end position="60"/>
    </location>
</feature>
<keyword evidence="5" id="KW-1185">Reference proteome</keyword>
<dbReference type="InterPro" id="IPR009072">
    <property type="entry name" value="Histone-fold"/>
</dbReference>
<dbReference type="InterPro" id="IPR000558">
    <property type="entry name" value="Histone_H2B"/>
</dbReference>
<dbReference type="GO" id="GO:0046982">
    <property type="term" value="F:protein heterodimerization activity"/>
    <property type="evidence" value="ECO:0007669"/>
    <property type="project" value="InterPro"/>
</dbReference>
<protein>
    <recommendedName>
        <fullName evidence="3">Core Histone H2A/H2B/H3 domain-containing protein</fullName>
    </recommendedName>
</protein>
<dbReference type="SMART" id="SM00427">
    <property type="entry name" value="H2B"/>
    <property type="match status" value="1"/>
</dbReference>
<gene>
    <name evidence="4" type="ORF">NLS_LOCUS9598</name>
</gene>
<dbReference type="GO" id="GO:0005634">
    <property type="term" value="C:nucleus"/>
    <property type="evidence" value="ECO:0007669"/>
    <property type="project" value="UniProtKB-ARBA"/>
</dbReference>
<dbReference type="GO" id="GO:0000786">
    <property type="term" value="C:nucleosome"/>
    <property type="evidence" value="ECO:0007669"/>
    <property type="project" value="InterPro"/>
</dbReference>
<feature type="domain" description="Core Histone H2A/H2B/H3" evidence="3">
    <location>
        <begin position="47"/>
        <end position="126"/>
    </location>
</feature>
<evidence type="ECO:0000259" key="3">
    <source>
        <dbReference type="Pfam" id="PF00125"/>
    </source>
</evidence>
<evidence type="ECO:0000256" key="2">
    <source>
        <dbReference type="SAM" id="MobiDB-lite"/>
    </source>
</evidence>
<accession>A0A3P7JLU1</accession>
<dbReference type="GO" id="GO:0003677">
    <property type="term" value="F:DNA binding"/>
    <property type="evidence" value="ECO:0007669"/>
    <property type="project" value="InterPro"/>
</dbReference>
<evidence type="ECO:0000256" key="1">
    <source>
        <dbReference type="ARBA" id="ARBA00006846"/>
    </source>
</evidence>
<dbReference type="Pfam" id="PF00125">
    <property type="entry name" value="Histone"/>
    <property type="match status" value="1"/>
</dbReference>
<feature type="compositionally biased region" description="Basic and acidic residues" evidence="2">
    <location>
        <begin position="37"/>
        <end position="47"/>
    </location>
</feature>
<dbReference type="Gene3D" id="1.10.20.10">
    <property type="entry name" value="Histone, subunit A"/>
    <property type="match status" value="1"/>
</dbReference>
<dbReference type="AlphaFoldDB" id="A0A3P7JLU1"/>
<dbReference type="EMBL" id="UYRX01001733">
    <property type="protein sequence ID" value="VDM92033.1"/>
    <property type="molecule type" value="Genomic_DNA"/>
</dbReference>
<feature type="compositionally biased region" description="Low complexity" evidence="2">
    <location>
        <begin position="1"/>
        <end position="20"/>
    </location>
</feature>